<dbReference type="AlphaFoldDB" id="A0A183SES7"/>
<dbReference type="WBParaSite" id="SSLN_0000281201-mRNA-1">
    <property type="protein sequence ID" value="SSLN_0000281201-mRNA-1"/>
    <property type="gene ID" value="SSLN_0000281201"/>
</dbReference>
<keyword evidence="1" id="KW-0175">Coiled coil</keyword>
<evidence type="ECO:0000313" key="3">
    <source>
        <dbReference type="EMBL" id="VDL89110.1"/>
    </source>
</evidence>
<dbReference type="EMBL" id="UYSU01032320">
    <property type="protein sequence ID" value="VDL89110.1"/>
    <property type="molecule type" value="Genomic_DNA"/>
</dbReference>
<dbReference type="OrthoDB" id="6272802at2759"/>
<evidence type="ECO:0000313" key="5">
    <source>
        <dbReference type="WBParaSite" id="SSLN_0000281201-mRNA-1"/>
    </source>
</evidence>
<organism evidence="5">
    <name type="scientific">Schistocephalus solidus</name>
    <name type="common">Tapeworm</name>
    <dbReference type="NCBI Taxonomy" id="70667"/>
    <lineage>
        <taxon>Eukaryota</taxon>
        <taxon>Metazoa</taxon>
        <taxon>Spiralia</taxon>
        <taxon>Lophotrochozoa</taxon>
        <taxon>Platyhelminthes</taxon>
        <taxon>Cestoda</taxon>
        <taxon>Eucestoda</taxon>
        <taxon>Diphyllobothriidea</taxon>
        <taxon>Diphyllobothriidae</taxon>
        <taxon>Schistocephalus</taxon>
    </lineage>
</organism>
<accession>A0A183SES7</accession>
<proteinExistence type="predicted"/>
<sequence>MALCAAEATSPTSSVGASFGGPRNYTQSQPRAEILYSPAISSSVESELQCQQKYFDVCPRCDEYRDLSDAQAQTISQLRAQIMDLRTEAKRLATNTTEQVQLAQDCIEQLLENMKVIQDERDQALAKMSALLSENRTSRTQPIPNQTLELRREKAASAELLKRLHSLEERHKRAMWKLKRLEERMNRFYLRFLLRRINRLELLQKLRVSSRSFIRPIYRNLQRRVTVNCQINGAILGSRRPVRIKPVDVRKPIGSNMEICASDLKSRNSPELEAKNRRIAALRQELRAVAASKDKTMQLAGHLAKTYDSLVVRSRASQRQSQRKDAVISIMTRRAHVGLVTVFHKASVRPRLLYTSWSSDGSEFTHVAQTFASQLRRKLWALLDAYSTERNALQQKRCQTEEERQRQSALIGSLRESLQLSQRRLKAAQLLVTKKDSENTALLEATQRLQAELDSQRTRLRVLLQERRLSTAQLQTLRVTVDRLQVTSQTAEEEKRAQQAAFDVS</sequence>
<reference evidence="5" key="1">
    <citation type="submission" date="2016-06" db="UniProtKB">
        <authorList>
            <consortium name="WormBaseParasite"/>
        </authorList>
    </citation>
    <scope>IDENTIFICATION</scope>
</reference>
<dbReference type="Proteomes" id="UP000275846">
    <property type="component" value="Unassembled WGS sequence"/>
</dbReference>
<reference evidence="3 4" key="2">
    <citation type="submission" date="2018-11" db="EMBL/GenBank/DDBJ databases">
        <authorList>
            <consortium name="Pathogen Informatics"/>
        </authorList>
    </citation>
    <scope>NUCLEOTIDE SEQUENCE [LARGE SCALE GENOMIC DNA]</scope>
    <source>
        <strain evidence="3 4">NST_G2</strain>
    </source>
</reference>
<evidence type="ECO:0000256" key="2">
    <source>
        <dbReference type="SAM" id="MobiDB-lite"/>
    </source>
</evidence>
<feature type="coiled-coil region" evidence="1">
    <location>
        <begin position="446"/>
        <end position="501"/>
    </location>
</feature>
<feature type="coiled-coil region" evidence="1">
    <location>
        <begin position="75"/>
        <end position="184"/>
    </location>
</feature>
<evidence type="ECO:0000313" key="4">
    <source>
        <dbReference type="Proteomes" id="UP000275846"/>
    </source>
</evidence>
<evidence type="ECO:0000256" key="1">
    <source>
        <dbReference type="SAM" id="Coils"/>
    </source>
</evidence>
<keyword evidence="4" id="KW-1185">Reference proteome</keyword>
<gene>
    <name evidence="3" type="ORF">SSLN_LOCUS2725</name>
</gene>
<name>A0A183SES7_SCHSO</name>
<feature type="region of interest" description="Disordered" evidence="2">
    <location>
        <begin position="1"/>
        <end position="23"/>
    </location>
</feature>
<protein>
    <submittedName>
        <fullName evidence="3 5">Uncharacterized protein</fullName>
    </submittedName>
</protein>